<comment type="caution">
    <text evidence="3">The sequence shown here is derived from an EMBL/GenBank/DDBJ whole genome shotgun (WGS) entry which is preliminary data.</text>
</comment>
<name>A0A835LDK4_9MAGN</name>
<accession>A0A835LDK4</accession>
<dbReference type="Proteomes" id="UP000631114">
    <property type="component" value="Unassembled WGS sequence"/>
</dbReference>
<organism evidence="3 4">
    <name type="scientific">Coptis chinensis</name>
    <dbReference type="NCBI Taxonomy" id="261450"/>
    <lineage>
        <taxon>Eukaryota</taxon>
        <taxon>Viridiplantae</taxon>
        <taxon>Streptophyta</taxon>
        <taxon>Embryophyta</taxon>
        <taxon>Tracheophyta</taxon>
        <taxon>Spermatophyta</taxon>
        <taxon>Magnoliopsida</taxon>
        <taxon>Ranunculales</taxon>
        <taxon>Ranunculaceae</taxon>
        <taxon>Coptidoideae</taxon>
        <taxon>Coptis</taxon>
    </lineage>
</organism>
<evidence type="ECO:0000313" key="4">
    <source>
        <dbReference type="Proteomes" id="UP000631114"/>
    </source>
</evidence>
<keyword evidence="4" id="KW-1185">Reference proteome</keyword>
<dbReference type="EMBL" id="JADFTS010000008">
    <property type="protein sequence ID" value="KAF9591578.1"/>
    <property type="molecule type" value="Genomic_DNA"/>
</dbReference>
<feature type="domain" description="CAAX prenyl protease 2/Lysostaphin resistance protein A-like" evidence="2">
    <location>
        <begin position="222"/>
        <end position="269"/>
    </location>
</feature>
<proteinExistence type="predicted"/>
<dbReference type="PANTHER" id="PTHR43592:SF7">
    <property type="entry name" value="CAAX AMINO TERMINAL PROTEASE FAMILY PROTEIN"/>
    <property type="match status" value="1"/>
</dbReference>
<evidence type="ECO:0000259" key="2">
    <source>
        <dbReference type="Pfam" id="PF02517"/>
    </source>
</evidence>
<protein>
    <recommendedName>
        <fullName evidence="2">CAAX prenyl protease 2/Lysostaphin resistance protein A-like domain-containing protein</fullName>
    </recommendedName>
</protein>
<keyword evidence="1" id="KW-0472">Membrane</keyword>
<dbReference type="OrthoDB" id="2017864at2759"/>
<reference evidence="3 4" key="1">
    <citation type="submission" date="2020-10" db="EMBL/GenBank/DDBJ databases">
        <title>The Coptis chinensis genome and diversification of protoberbering-type alkaloids.</title>
        <authorList>
            <person name="Wang B."/>
            <person name="Shu S."/>
            <person name="Song C."/>
            <person name="Liu Y."/>
        </authorList>
    </citation>
    <scope>NUCLEOTIDE SEQUENCE [LARGE SCALE GENOMIC DNA]</scope>
    <source>
        <strain evidence="3">HL-2020</strain>
        <tissue evidence="3">Leaf</tissue>
    </source>
</reference>
<dbReference type="PANTHER" id="PTHR43592">
    <property type="entry name" value="CAAX AMINO TERMINAL PROTEASE"/>
    <property type="match status" value="1"/>
</dbReference>
<evidence type="ECO:0000256" key="1">
    <source>
        <dbReference type="SAM" id="Phobius"/>
    </source>
</evidence>
<feature type="transmembrane region" description="Helical" evidence="1">
    <location>
        <begin position="243"/>
        <end position="265"/>
    </location>
</feature>
<dbReference type="InterPro" id="IPR003675">
    <property type="entry name" value="Rce1/LyrA-like_dom"/>
</dbReference>
<dbReference type="GO" id="GO:0004175">
    <property type="term" value="F:endopeptidase activity"/>
    <property type="evidence" value="ECO:0007669"/>
    <property type="project" value="UniProtKB-ARBA"/>
</dbReference>
<sequence length="278" mass="30598">PRYRNCTTEEKKMDSVTVVTSNTLAAHLQARTQTVPGTKNCYHLLSHHQRNNFSTKLQSFGVVVKSFASRKSVKKSKKDGKLCTSRTKKVEDSAVVDKSSARDDLLVGQSNGVSLNDNLVGENLISSTPREVVLQACTVTSGLILALGLVIRQVSHIAFVEGLPVVDSSSEVSFMFEMWHLKVIIGLVILISSSRYLLLQMWPHFAESSEAANQQVLSSLQPLDYMVVAFLPGFSEELLFRGALLPLFGLNWKSVLVVAVIFGALHLGSGRKYSFAVW</sequence>
<dbReference type="Pfam" id="PF02517">
    <property type="entry name" value="Rce1-like"/>
    <property type="match status" value="1"/>
</dbReference>
<gene>
    <name evidence="3" type="ORF">IFM89_004632</name>
</gene>
<evidence type="ECO:0000313" key="3">
    <source>
        <dbReference type="EMBL" id="KAF9591578.1"/>
    </source>
</evidence>
<feature type="non-terminal residue" evidence="3">
    <location>
        <position position="1"/>
    </location>
</feature>
<dbReference type="AlphaFoldDB" id="A0A835LDK4"/>
<dbReference type="GO" id="GO:0080120">
    <property type="term" value="P:CAAX-box protein maturation"/>
    <property type="evidence" value="ECO:0007669"/>
    <property type="project" value="UniProtKB-ARBA"/>
</dbReference>
<keyword evidence="1" id="KW-0812">Transmembrane</keyword>
<keyword evidence="1" id="KW-1133">Transmembrane helix</keyword>